<organism evidence="2 3">
    <name type="scientific">Vibrio marinisediminis</name>
    <dbReference type="NCBI Taxonomy" id="2758441"/>
    <lineage>
        <taxon>Bacteria</taxon>
        <taxon>Pseudomonadati</taxon>
        <taxon>Pseudomonadota</taxon>
        <taxon>Gammaproteobacteria</taxon>
        <taxon>Vibrionales</taxon>
        <taxon>Vibrionaceae</taxon>
        <taxon>Vibrio</taxon>
    </lineage>
</organism>
<dbReference type="Pfam" id="PF00614">
    <property type="entry name" value="PLDc"/>
    <property type="match status" value="1"/>
</dbReference>
<dbReference type="AlphaFoldDB" id="A0A7W2IVP1"/>
<evidence type="ECO:0000313" key="2">
    <source>
        <dbReference type="EMBL" id="MBA5764845.1"/>
    </source>
</evidence>
<dbReference type="Proteomes" id="UP000571701">
    <property type="component" value="Unassembled WGS sequence"/>
</dbReference>
<protein>
    <submittedName>
        <fullName evidence="2">Phospholipase</fullName>
    </submittedName>
</protein>
<gene>
    <name evidence="2" type="ORF">H2O73_21080</name>
</gene>
<dbReference type="GO" id="GO:0006793">
    <property type="term" value="P:phosphorus metabolic process"/>
    <property type="evidence" value="ECO:0007669"/>
    <property type="project" value="UniProtKB-ARBA"/>
</dbReference>
<name>A0A7W2IVP1_9VIBR</name>
<evidence type="ECO:0000259" key="1">
    <source>
        <dbReference type="PROSITE" id="PS50035"/>
    </source>
</evidence>
<proteinExistence type="predicted"/>
<dbReference type="SMART" id="SM00155">
    <property type="entry name" value="PLDc"/>
    <property type="match status" value="1"/>
</dbReference>
<sequence>PHRVLVWPWVYRRLAEVVEDLNADTPDRRARRLEHVPGLARHVEKDDDGFVRAKRWPPADLLPVTHHQKLAVFDRKTVYIGGLDLDERRYD</sequence>
<comment type="caution">
    <text evidence="2">The sequence shown here is derived from an EMBL/GenBank/DDBJ whole genome shotgun (WGS) entry which is preliminary data.</text>
</comment>
<dbReference type="InterPro" id="IPR001736">
    <property type="entry name" value="PLipase_D/transphosphatidylase"/>
</dbReference>
<feature type="non-terminal residue" evidence="2">
    <location>
        <position position="1"/>
    </location>
</feature>
<evidence type="ECO:0000313" key="3">
    <source>
        <dbReference type="Proteomes" id="UP000571701"/>
    </source>
</evidence>
<feature type="domain" description="PLD phosphodiesterase" evidence="1">
    <location>
        <begin position="62"/>
        <end position="89"/>
    </location>
</feature>
<dbReference type="SUPFAM" id="SSF56024">
    <property type="entry name" value="Phospholipase D/nuclease"/>
    <property type="match status" value="1"/>
</dbReference>
<feature type="non-terminal residue" evidence="2">
    <location>
        <position position="91"/>
    </location>
</feature>
<dbReference type="PROSITE" id="PS50035">
    <property type="entry name" value="PLD"/>
    <property type="match status" value="1"/>
</dbReference>
<dbReference type="EMBL" id="JACFYF010000246">
    <property type="protein sequence ID" value="MBA5764845.1"/>
    <property type="molecule type" value="Genomic_DNA"/>
</dbReference>
<accession>A0A7W2IVP1</accession>
<keyword evidence="3" id="KW-1185">Reference proteome</keyword>
<dbReference type="GO" id="GO:0003824">
    <property type="term" value="F:catalytic activity"/>
    <property type="evidence" value="ECO:0007669"/>
    <property type="project" value="InterPro"/>
</dbReference>
<reference evidence="2 3" key="1">
    <citation type="submission" date="2020-07" db="EMBL/GenBank/DDBJ databases">
        <title>Vibrio marinisediminis sp. nov., isolated from marine sediment.</title>
        <authorList>
            <person name="Ji X."/>
        </authorList>
    </citation>
    <scope>NUCLEOTIDE SEQUENCE [LARGE SCALE GENOMIC DNA]</scope>
    <source>
        <strain evidence="2 3">404</strain>
    </source>
</reference>
<dbReference type="Gene3D" id="3.30.870.10">
    <property type="entry name" value="Endonuclease Chain A"/>
    <property type="match status" value="1"/>
</dbReference>